<dbReference type="Gene3D" id="2.60.120.1440">
    <property type="match status" value="1"/>
</dbReference>
<dbReference type="AlphaFoldDB" id="A0A4R0NDX5"/>
<feature type="domain" description="FecR protein" evidence="2">
    <location>
        <begin position="194"/>
        <end position="288"/>
    </location>
</feature>
<gene>
    <name evidence="4" type="ORF">EZ444_04320</name>
</gene>
<dbReference type="GO" id="GO:0016989">
    <property type="term" value="F:sigma factor antagonist activity"/>
    <property type="evidence" value="ECO:0007669"/>
    <property type="project" value="TreeGrafter"/>
</dbReference>
<dbReference type="Proteomes" id="UP000291117">
    <property type="component" value="Unassembled WGS sequence"/>
</dbReference>
<evidence type="ECO:0000256" key="1">
    <source>
        <dbReference type="SAM" id="Phobius"/>
    </source>
</evidence>
<protein>
    <submittedName>
        <fullName evidence="4">DUF4974 domain-containing protein</fullName>
    </submittedName>
</protein>
<dbReference type="InterPro" id="IPR006860">
    <property type="entry name" value="FecR"/>
</dbReference>
<dbReference type="PANTHER" id="PTHR30273:SF2">
    <property type="entry name" value="PROTEIN FECR"/>
    <property type="match status" value="1"/>
</dbReference>
<feature type="domain" description="Protein FecR C-terminal" evidence="3">
    <location>
        <begin position="326"/>
        <end position="394"/>
    </location>
</feature>
<proteinExistence type="predicted"/>
<name>A0A4R0NDX5_9SPHI</name>
<reference evidence="4 5" key="1">
    <citation type="submission" date="2019-02" db="EMBL/GenBank/DDBJ databases">
        <title>Pedobacter sp. RP-3-8 sp. nov., isolated from Arctic soil.</title>
        <authorList>
            <person name="Dahal R.H."/>
        </authorList>
    </citation>
    <scope>NUCLEOTIDE SEQUENCE [LARGE SCALE GENOMIC DNA]</scope>
    <source>
        <strain evidence="4 5">RP-3-8</strain>
    </source>
</reference>
<evidence type="ECO:0000259" key="2">
    <source>
        <dbReference type="Pfam" id="PF04773"/>
    </source>
</evidence>
<dbReference type="Gene3D" id="3.55.50.30">
    <property type="match status" value="1"/>
</dbReference>
<evidence type="ECO:0000313" key="4">
    <source>
        <dbReference type="EMBL" id="TCC98515.1"/>
    </source>
</evidence>
<dbReference type="Pfam" id="PF16344">
    <property type="entry name" value="FecR_C"/>
    <property type="match status" value="1"/>
</dbReference>
<dbReference type="PANTHER" id="PTHR30273">
    <property type="entry name" value="PERIPLASMIC SIGNAL SENSOR AND SIGMA FACTOR ACTIVATOR FECR-RELATED"/>
    <property type="match status" value="1"/>
</dbReference>
<accession>A0A4R0NDX5</accession>
<keyword evidence="1" id="KW-0812">Transmembrane</keyword>
<dbReference type="OrthoDB" id="1099963at2"/>
<dbReference type="EMBL" id="SJSM01000002">
    <property type="protein sequence ID" value="TCC98515.1"/>
    <property type="molecule type" value="Genomic_DNA"/>
</dbReference>
<keyword evidence="1" id="KW-0472">Membrane</keyword>
<dbReference type="InterPro" id="IPR032508">
    <property type="entry name" value="FecR_C"/>
</dbReference>
<organism evidence="4 5">
    <name type="scientific">Pedobacter hiemivivus</name>
    <dbReference type="NCBI Taxonomy" id="2530454"/>
    <lineage>
        <taxon>Bacteria</taxon>
        <taxon>Pseudomonadati</taxon>
        <taxon>Bacteroidota</taxon>
        <taxon>Sphingobacteriia</taxon>
        <taxon>Sphingobacteriales</taxon>
        <taxon>Sphingobacteriaceae</taxon>
        <taxon>Pedobacter</taxon>
    </lineage>
</organism>
<dbReference type="Pfam" id="PF04773">
    <property type="entry name" value="FecR"/>
    <property type="match status" value="1"/>
</dbReference>
<keyword evidence="5" id="KW-1185">Reference proteome</keyword>
<keyword evidence="1" id="KW-1133">Transmembrane helix</keyword>
<dbReference type="RefSeq" id="WP_131607498.1">
    <property type="nucleotide sequence ID" value="NZ_SJSM01000002.1"/>
</dbReference>
<evidence type="ECO:0000259" key="3">
    <source>
        <dbReference type="Pfam" id="PF16344"/>
    </source>
</evidence>
<dbReference type="InterPro" id="IPR012373">
    <property type="entry name" value="Ferrdict_sens_TM"/>
</dbReference>
<feature type="transmembrane region" description="Helical" evidence="1">
    <location>
        <begin position="87"/>
        <end position="109"/>
    </location>
</feature>
<sequence length="396" mass="44415">MDRQVYNILEKYYRNECSPEEVRMLMSYFNTESEQELLNYMMKGFELEKMDFNYDGADKETLDAVYAKLEEQVRSIDVNASPKLRRLWSGIGIAAAVAAIVISAGIYFYNNGNNEILKQVQDDVAFKNDIAPGKNAATLTINNQGKMITLSAAKSGVIINNDKLTYSDGSVVDNHHPESGSGSRNGKVTMVIATTPRGGTYQFILQDGTEVWLNADSKLEFLSDYRNKAQRVVKLTGEAYFEVAKDKVHPFIVESQGQKVEVLGTHFNVNAYKDEGGIKTTLLEGSVKVNDVILKPNQQAILRGSSGVNVKEVDANSSVDWKNGEFICSNEPLSSIMRKVERWYDIEVVYATEDLKNRTFDGSFSRYDNVSRILKTIEFAGTVKFKLQGRKVFVSK</sequence>
<evidence type="ECO:0000313" key="5">
    <source>
        <dbReference type="Proteomes" id="UP000291117"/>
    </source>
</evidence>
<comment type="caution">
    <text evidence="4">The sequence shown here is derived from an EMBL/GenBank/DDBJ whole genome shotgun (WGS) entry which is preliminary data.</text>
</comment>